<feature type="transmembrane region" description="Helical" evidence="1">
    <location>
        <begin position="80"/>
        <end position="97"/>
    </location>
</feature>
<dbReference type="eggNOG" id="ENOG502R5RI">
    <property type="taxonomic scope" value="Eukaryota"/>
</dbReference>
<feature type="transmembrane region" description="Helical" evidence="1">
    <location>
        <begin position="41"/>
        <end position="60"/>
    </location>
</feature>
<protein>
    <submittedName>
        <fullName evidence="2">Uncharacterized protein</fullName>
    </submittedName>
</protein>
<accession>A0A0D9YLZ1</accession>
<evidence type="ECO:0000313" key="2">
    <source>
        <dbReference type="EnsemblPlants" id="OGLUM02G02730.1"/>
    </source>
</evidence>
<evidence type="ECO:0000256" key="1">
    <source>
        <dbReference type="SAM" id="Phobius"/>
    </source>
</evidence>
<dbReference type="Proteomes" id="UP000026961">
    <property type="component" value="Chromosome 2"/>
</dbReference>
<reference evidence="2" key="2">
    <citation type="submission" date="2018-05" db="EMBL/GenBank/DDBJ databases">
        <title>OgluRS3 (Oryza glumaepatula Reference Sequence Version 3).</title>
        <authorList>
            <person name="Zhang J."/>
            <person name="Kudrna D."/>
            <person name="Lee S."/>
            <person name="Talag J."/>
            <person name="Welchert J."/>
            <person name="Wing R.A."/>
        </authorList>
    </citation>
    <scope>NUCLEOTIDE SEQUENCE [LARGE SCALE GENOMIC DNA]</scope>
</reference>
<dbReference type="AlphaFoldDB" id="A0A0D9YLZ1"/>
<keyword evidence="1" id="KW-1133">Transmembrane helix</keyword>
<evidence type="ECO:0000313" key="3">
    <source>
        <dbReference type="Proteomes" id="UP000026961"/>
    </source>
</evidence>
<organism evidence="2">
    <name type="scientific">Oryza glumipatula</name>
    <dbReference type="NCBI Taxonomy" id="40148"/>
    <lineage>
        <taxon>Eukaryota</taxon>
        <taxon>Viridiplantae</taxon>
        <taxon>Streptophyta</taxon>
        <taxon>Embryophyta</taxon>
        <taxon>Tracheophyta</taxon>
        <taxon>Spermatophyta</taxon>
        <taxon>Magnoliopsida</taxon>
        <taxon>Liliopsida</taxon>
        <taxon>Poales</taxon>
        <taxon>Poaceae</taxon>
        <taxon>BOP clade</taxon>
        <taxon>Oryzoideae</taxon>
        <taxon>Oryzeae</taxon>
        <taxon>Oryzinae</taxon>
        <taxon>Oryza</taxon>
    </lineage>
</organism>
<dbReference type="EnsemblPlants" id="OGLUM02G02730.1">
    <property type="protein sequence ID" value="OGLUM02G02730.1"/>
    <property type="gene ID" value="OGLUM02G02730"/>
</dbReference>
<dbReference type="Gramene" id="OGLUM02G02730.1">
    <property type="protein sequence ID" value="OGLUM02G02730.1"/>
    <property type="gene ID" value="OGLUM02G02730"/>
</dbReference>
<dbReference type="PANTHER" id="PTHR36483:SF1">
    <property type="entry name" value="OS02G0130700 PROTEIN"/>
    <property type="match status" value="1"/>
</dbReference>
<keyword evidence="3" id="KW-1185">Reference proteome</keyword>
<name>A0A0D9YLZ1_9ORYZ</name>
<keyword evidence="1" id="KW-0812">Transmembrane</keyword>
<keyword evidence="1" id="KW-0472">Membrane</keyword>
<sequence length="176" mass="18984">MNFGGRFNLRPAVAAPAAGTWNGDFAGERNPVVDRRRCQTYFLLWAAACTKLGLLCGPYWPMSRWIRLNKTKESMGRNGVVAATAAACILLLILLTSGQLQLASAESEIGRCYDDCLPDCEQGSSRAGCKLFCFTCCVLKPIHNCTRGGESTAAAAAPEFAGDAGCRELCTYKEKN</sequence>
<dbReference type="HOGENOM" id="CLU_1780446_0_0_1"/>
<proteinExistence type="predicted"/>
<reference evidence="2" key="1">
    <citation type="submission" date="2015-04" db="UniProtKB">
        <authorList>
            <consortium name="EnsemblPlants"/>
        </authorList>
    </citation>
    <scope>IDENTIFICATION</scope>
</reference>
<dbReference type="PANTHER" id="PTHR36483">
    <property type="entry name" value="OS02G0130700 PROTEIN"/>
    <property type="match status" value="1"/>
</dbReference>